<feature type="region of interest" description="Disordered" evidence="5">
    <location>
        <begin position="303"/>
        <end position="326"/>
    </location>
</feature>
<name>A0A8S1J371_9CHLO</name>
<dbReference type="PROSITE" id="PS50271">
    <property type="entry name" value="ZF_UBP"/>
    <property type="match status" value="1"/>
</dbReference>
<dbReference type="GO" id="GO:0005737">
    <property type="term" value="C:cytoplasm"/>
    <property type="evidence" value="ECO:0007669"/>
    <property type="project" value="TreeGrafter"/>
</dbReference>
<dbReference type="Pfam" id="PF13639">
    <property type="entry name" value="zf-RING_2"/>
    <property type="match status" value="1"/>
</dbReference>
<evidence type="ECO:0000259" key="6">
    <source>
        <dbReference type="PROSITE" id="PS50089"/>
    </source>
</evidence>
<dbReference type="GO" id="GO:0061630">
    <property type="term" value="F:ubiquitin protein ligase activity"/>
    <property type="evidence" value="ECO:0007669"/>
    <property type="project" value="TreeGrafter"/>
</dbReference>
<feature type="domain" description="RING-type" evidence="6">
    <location>
        <begin position="180"/>
        <end position="220"/>
    </location>
</feature>
<dbReference type="GO" id="GO:0007265">
    <property type="term" value="P:Ras protein signal transduction"/>
    <property type="evidence" value="ECO:0007669"/>
    <property type="project" value="TreeGrafter"/>
</dbReference>
<dbReference type="CDD" id="cd16457">
    <property type="entry name" value="RING-H2_BRAP2"/>
    <property type="match status" value="1"/>
</dbReference>
<dbReference type="SMART" id="SM00290">
    <property type="entry name" value="ZnF_UBP"/>
    <property type="match status" value="1"/>
</dbReference>
<keyword evidence="1" id="KW-0479">Metal-binding</keyword>
<dbReference type="OrthoDB" id="273556at2759"/>
<proteinExistence type="predicted"/>
<feature type="compositionally biased region" description="Basic and acidic residues" evidence="5">
    <location>
        <begin position="11"/>
        <end position="22"/>
    </location>
</feature>
<dbReference type="AlphaFoldDB" id="A0A8S1J371"/>
<organism evidence="8 9">
    <name type="scientific">Ostreobium quekettii</name>
    <dbReference type="NCBI Taxonomy" id="121088"/>
    <lineage>
        <taxon>Eukaryota</taxon>
        <taxon>Viridiplantae</taxon>
        <taxon>Chlorophyta</taxon>
        <taxon>core chlorophytes</taxon>
        <taxon>Ulvophyceae</taxon>
        <taxon>TCBD clade</taxon>
        <taxon>Bryopsidales</taxon>
        <taxon>Ostreobineae</taxon>
        <taxon>Ostreobiaceae</taxon>
        <taxon>Ostreobium</taxon>
    </lineage>
</organism>
<evidence type="ECO:0000256" key="2">
    <source>
        <dbReference type="ARBA" id="ARBA00022771"/>
    </source>
</evidence>
<evidence type="ECO:0000313" key="9">
    <source>
        <dbReference type="Proteomes" id="UP000708148"/>
    </source>
</evidence>
<gene>
    <name evidence="8" type="ORF">OSTQU699_LOCUS6955</name>
</gene>
<dbReference type="SMART" id="SM00184">
    <property type="entry name" value="RING"/>
    <property type="match status" value="1"/>
</dbReference>
<keyword evidence="9" id="KW-1185">Reference proteome</keyword>
<evidence type="ECO:0000256" key="1">
    <source>
        <dbReference type="ARBA" id="ARBA00022723"/>
    </source>
</evidence>
<feature type="domain" description="UBP-type" evidence="7">
    <location>
        <begin position="217"/>
        <end position="308"/>
    </location>
</feature>
<dbReference type="EMBL" id="CAJHUC010001581">
    <property type="protein sequence ID" value="CAD7701598.1"/>
    <property type="molecule type" value="Genomic_DNA"/>
</dbReference>
<comment type="caution">
    <text evidence="8">The sequence shown here is derived from an EMBL/GenBank/DDBJ whole genome shotgun (WGS) entry which is preliminary data.</text>
</comment>
<dbReference type="InterPro" id="IPR001607">
    <property type="entry name" value="Znf_UBP"/>
</dbReference>
<keyword evidence="3" id="KW-0862">Zinc</keyword>
<dbReference type="InterPro" id="IPR001841">
    <property type="entry name" value="Znf_RING"/>
</dbReference>
<evidence type="ECO:0000313" key="8">
    <source>
        <dbReference type="EMBL" id="CAD7701598.1"/>
    </source>
</evidence>
<keyword evidence="2 4" id="KW-0863">Zinc-finger</keyword>
<feature type="compositionally biased region" description="Gly residues" evidence="5">
    <location>
        <begin position="310"/>
        <end position="319"/>
    </location>
</feature>
<dbReference type="PANTHER" id="PTHR24007:SF7">
    <property type="entry name" value="BRCA1-ASSOCIATED PROTEIN"/>
    <property type="match status" value="1"/>
</dbReference>
<evidence type="ECO:0000256" key="5">
    <source>
        <dbReference type="SAM" id="MobiDB-lite"/>
    </source>
</evidence>
<reference evidence="8" key="1">
    <citation type="submission" date="2020-12" db="EMBL/GenBank/DDBJ databases">
        <authorList>
            <person name="Iha C."/>
        </authorList>
    </citation>
    <scope>NUCLEOTIDE SEQUENCE</scope>
</reference>
<dbReference type="InterPro" id="IPR011422">
    <property type="entry name" value="BRAP2/ETP1_RRM"/>
</dbReference>
<evidence type="ECO:0000259" key="7">
    <source>
        <dbReference type="PROSITE" id="PS50271"/>
    </source>
</evidence>
<feature type="compositionally biased region" description="Basic residues" evidence="5">
    <location>
        <begin position="514"/>
        <end position="524"/>
    </location>
</feature>
<evidence type="ECO:0000256" key="3">
    <source>
        <dbReference type="ARBA" id="ARBA00022833"/>
    </source>
</evidence>
<dbReference type="GO" id="GO:0016567">
    <property type="term" value="P:protein ubiquitination"/>
    <property type="evidence" value="ECO:0007669"/>
    <property type="project" value="TreeGrafter"/>
</dbReference>
<feature type="compositionally biased region" description="Low complexity" evidence="5">
    <location>
        <begin position="383"/>
        <end position="393"/>
    </location>
</feature>
<accession>A0A8S1J371</accession>
<dbReference type="Pfam" id="PF07576">
    <property type="entry name" value="BRAP2"/>
    <property type="match status" value="1"/>
</dbReference>
<dbReference type="InterPro" id="IPR047243">
    <property type="entry name" value="RING-H2_BRAP2"/>
</dbReference>
<sequence length="524" mass="58887">MFSISMEVSEDASRDGNLDRAAVETQPDGSSSKIEFSLGNPRVEHVTGVIHLYRQVEAYDGTEGASEEVVVAGRCCRLCVLAVPADVGVKDFCTFCGAYLQYIKEMIFLRKGTGRNTAYMVYLRFDTEDSAESFFSEYNRKPYSLLEKEVVWKLVYVRELEFHTEGAAHPRAGETELPTCPVCLERLDQHISGVVTTVCNHQFHNECLMKWGDVTCPVCRYCMQRTSGTTRCSICGADEDLWICLICGKVGCGRYKSGHAIDHWKQSQHCYALCVESQRVWDYVRDGYVHRLIRSKTGGKLIEVPTPGAEGEGSGGTGSSAGCTKGNEAKYDEEGDAMVASKLDAIAFEYNHLLTAQLESQRQYFEDLLCKMEAEAERRCQSASEAAVRSSSRSVEESKGQAKDAMKQCKMAQKKMAEMSSELSKLKEEKEFLRNLNETLLMNQKEWRDKSRNLEEQLQQVKQEKDAVIKDLEDQARDLIMFIESQKVISENGEDLQGGSLLALPEGQRPVISRGRRGARRQRS</sequence>
<dbReference type="Pfam" id="PF02148">
    <property type="entry name" value="zf-UBP"/>
    <property type="match status" value="1"/>
</dbReference>
<evidence type="ECO:0008006" key="10">
    <source>
        <dbReference type="Google" id="ProtNLM"/>
    </source>
</evidence>
<protein>
    <recommendedName>
        <fullName evidence="10">BRCA1-associated protein</fullName>
    </recommendedName>
</protein>
<dbReference type="GO" id="GO:0008270">
    <property type="term" value="F:zinc ion binding"/>
    <property type="evidence" value="ECO:0007669"/>
    <property type="project" value="UniProtKB-KW"/>
</dbReference>
<dbReference type="Gene3D" id="3.30.40.10">
    <property type="entry name" value="Zinc/RING finger domain, C3HC4 (zinc finger)"/>
    <property type="match status" value="2"/>
</dbReference>
<dbReference type="SUPFAM" id="SSF57850">
    <property type="entry name" value="RING/U-box"/>
    <property type="match status" value="2"/>
</dbReference>
<evidence type="ECO:0000256" key="4">
    <source>
        <dbReference type="PROSITE-ProRule" id="PRU00502"/>
    </source>
</evidence>
<dbReference type="PROSITE" id="PS50089">
    <property type="entry name" value="ZF_RING_2"/>
    <property type="match status" value="1"/>
</dbReference>
<feature type="region of interest" description="Disordered" evidence="5">
    <location>
        <begin position="497"/>
        <end position="524"/>
    </location>
</feature>
<dbReference type="PANTHER" id="PTHR24007">
    <property type="entry name" value="BRCA1-ASSOCIATED PROTEIN"/>
    <property type="match status" value="1"/>
</dbReference>
<dbReference type="Proteomes" id="UP000708148">
    <property type="component" value="Unassembled WGS sequence"/>
</dbReference>
<dbReference type="InterPro" id="IPR013083">
    <property type="entry name" value="Znf_RING/FYVE/PHD"/>
</dbReference>
<feature type="region of interest" description="Disordered" evidence="5">
    <location>
        <begin position="1"/>
        <end position="34"/>
    </location>
</feature>
<feature type="region of interest" description="Disordered" evidence="5">
    <location>
        <begin position="383"/>
        <end position="404"/>
    </location>
</feature>
<feature type="compositionally biased region" description="Basic and acidic residues" evidence="5">
    <location>
        <begin position="394"/>
        <end position="404"/>
    </location>
</feature>